<dbReference type="InterPro" id="IPR007607">
    <property type="entry name" value="BacA/B"/>
</dbReference>
<accession>A0A3B0YT01</accession>
<protein>
    <recommendedName>
        <fullName evidence="3">Integral membrane protein CcmA involved in cell shape determination</fullName>
    </recommendedName>
</protein>
<feature type="region of interest" description="Disordered" evidence="1">
    <location>
        <begin position="121"/>
        <end position="143"/>
    </location>
</feature>
<dbReference type="PANTHER" id="PTHR35024:SF4">
    <property type="entry name" value="POLYMER-FORMING CYTOSKELETAL PROTEIN"/>
    <property type="match status" value="1"/>
</dbReference>
<proteinExistence type="predicted"/>
<evidence type="ECO:0000256" key="1">
    <source>
        <dbReference type="SAM" id="MobiDB-lite"/>
    </source>
</evidence>
<evidence type="ECO:0000313" key="2">
    <source>
        <dbReference type="EMBL" id="VAW84035.1"/>
    </source>
</evidence>
<sequence>MFGGKNKAKTVKVKTLISEDTEINGGLVFCGGLHLDGVIKGEVVAATGDSRAMLTVGEAALIEGNVNVPYLRLDGRIVGDVRVAETVELAPHAIVTGDIYYNRLEMAIGAEVNGQLIHVGESEQQNESSEVGSPNLDQKSKEC</sequence>
<feature type="compositionally biased region" description="Polar residues" evidence="1">
    <location>
        <begin position="122"/>
        <end position="137"/>
    </location>
</feature>
<dbReference type="AlphaFoldDB" id="A0A3B0YT01"/>
<dbReference type="EMBL" id="UOFO01000033">
    <property type="protein sequence ID" value="VAW84035.1"/>
    <property type="molecule type" value="Genomic_DNA"/>
</dbReference>
<gene>
    <name evidence="2" type="ORF">MNBD_GAMMA16-1455</name>
</gene>
<organism evidence="2">
    <name type="scientific">hydrothermal vent metagenome</name>
    <dbReference type="NCBI Taxonomy" id="652676"/>
    <lineage>
        <taxon>unclassified sequences</taxon>
        <taxon>metagenomes</taxon>
        <taxon>ecological metagenomes</taxon>
    </lineage>
</organism>
<dbReference type="Pfam" id="PF04519">
    <property type="entry name" value="Bactofilin"/>
    <property type="match status" value="1"/>
</dbReference>
<reference evidence="2" key="1">
    <citation type="submission" date="2018-06" db="EMBL/GenBank/DDBJ databases">
        <authorList>
            <person name="Zhirakovskaya E."/>
        </authorList>
    </citation>
    <scope>NUCLEOTIDE SEQUENCE</scope>
</reference>
<name>A0A3B0YT01_9ZZZZ</name>
<evidence type="ECO:0008006" key="3">
    <source>
        <dbReference type="Google" id="ProtNLM"/>
    </source>
</evidence>
<dbReference type="PANTHER" id="PTHR35024">
    <property type="entry name" value="HYPOTHETICAL CYTOSOLIC PROTEIN"/>
    <property type="match status" value="1"/>
</dbReference>